<evidence type="ECO:0000313" key="8">
    <source>
        <dbReference type="Proteomes" id="UP000216345"/>
    </source>
</evidence>
<dbReference type="FunFam" id="3.20.20.70:FF:000140">
    <property type="entry name" value="Fructose-bisphosphate aldolase"/>
    <property type="match status" value="1"/>
</dbReference>
<dbReference type="SUPFAM" id="SSF51569">
    <property type="entry name" value="Aldolase"/>
    <property type="match status" value="1"/>
</dbReference>
<dbReference type="PANTHER" id="PTHR11627">
    <property type="entry name" value="FRUCTOSE-BISPHOSPHATE ALDOLASE"/>
    <property type="match status" value="1"/>
</dbReference>
<dbReference type="GO" id="GO:0006096">
    <property type="term" value="P:glycolytic process"/>
    <property type="evidence" value="ECO:0007669"/>
    <property type="project" value="UniProtKB-UniPathway"/>
</dbReference>
<evidence type="ECO:0000256" key="6">
    <source>
        <dbReference type="RuleBase" id="RU003994"/>
    </source>
</evidence>
<dbReference type="OrthoDB" id="9793595at2"/>
<dbReference type="Pfam" id="PF00274">
    <property type="entry name" value="Glycolytic"/>
    <property type="match status" value="1"/>
</dbReference>
<sequence>MTERLEDIAIALVANGKGILAADESSGTIAKRFEGIGLASTEDSRRDYREMLFRSDDAMKNYISGVILYDETIRQKARDGTPLVDIIRKAGSIPGIKVDAGAKPLAGFDGETITEGLDGLRERLKEYYGFGARFAKWRAVISISDDLPTWGAVKQNAQALARYAALCQEAGIVPIVEPEVLMDGQPGDHTIDRCYEVTEWVLKTVFTELYDARVKLEGMILKPNMIIDGKKVRKASVEEVAEKTVRCFRHTVPSAVPGIAFLSGGQTGEEATAHLSAMNAGFDMPWKMTFSYGRALQAASLEAWGGKDENVAAGQRAFAHRAKMNGLAATGGWKKDLEKAA</sequence>
<dbReference type="Proteomes" id="UP000216345">
    <property type="component" value="Unassembled WGS sequence"/>
</dbReference>
<comment type="catalytic activity">
    <reaction evidence="1 6">
        <text>beta-D-fructose 1,6-bisphosphate = D-glyceraldehyde 3-phosphate + dihydroxyacetone phosphate</text>
        <dbReference type="Rhea" id="RHEA:14729"/>
        <dbReference type="ChEBI" id="CHEBI:32966"/>
        <dbReference type="ChEBI" id="CHEBI:57642"/>
        <dbReference type="ChEBI" id="CHEBI:59776"/>
        <dbReference type="EC" id="4.1.2.13"/>
    </reaction>
</comment>
<gene>
    <name evidence="7" type="ORF">CEV32_1545</name>
</gene>
<protein>
    <recommendedName>
        <fullName evidence="6">Fructose-bisphosphate aldolase</fullName>
        <ecNumber evidence="6">4.1.2.13</ecNumber>
    </recommendedName>
</protein>
<keyword evidence="8" id="KW-1185">Reference proteome</keyword>
<keyword evidence="4 6" id="KW-0324">Glycolysis</keyword>
<proteinExistence type="inferred from homology"/>
<keyword evidence="5 6" id="KW-0456">Lyase</keyword>
<dbReference type="UniPathway" id="UPA00109">
    <property type="reaction ID" value="UER00183"/>
</dbReference>
<comment type="caution">
    <text evidence="7">The sequence shown here is derived from an EMBL/GenBank/DDBJ whole genome shotgun (WGS) entry which is preliminary data.</text>
</comment>
<evidence type="ECO:0000256" key="2">
    <source>
        <dbReference type="ARBA" id="ARBA00004714"/>
    </source>
</evidence>
<dbReference type="EC" id="4.1.2.13" evidence="6"/>
<dbReference type="Gene3D" id="3.20.20.70">
    <property type="entry name" value="Aldolase class I"/>
    <property type="match status" value="1"/>
</dbReference>
<evidence type="ECO:0000256" key="4">
    <source>
        <dbReference type="ARBA" id="ARBA00023152"/>
    </source>
</evidence>
<evidence type="ECO:0000256" key="3">
    <source>
        <dbReference type="ARBA" id="ARBA00010387"/>
    </source>
</evidence>
<dbReference type="CDD" id="cd00948">
    <property type="entry name" value="FBP_aldolase_I_a"/>
    <property type="match status" value="1"/>
</dbReference>
<dbReference type="PROSITE" id="PS00158">
    <property type="entry name" value="ALDOLASE_CLASS_I"/>
    <property type="match status" value="1"/>
</dbReference>
<reference evidence="7 8" key="1">
    <citation type="submission" date="2017-07" db="EMBL/GenBank/DDBJ databases">
        <title>Phylogenetic study on the rhizospheric bacterium Ochrobactrum sp. A44.</title>
        <authorList>
            <person name="Krzyzanowska D.M."/>
            <person name="Ossowicki A."/>
            <person name="Rajewska M."/>
            <person name="Maciag T."/>
            <person name="Kaczynski Z."/>
            <person name="Czerwicka M."/>
            <person name="Jafra S."/>
        </authorList>
    </citation>
    <scope>NUCLEOTIDE SEQUENCE [LARGE SCALE GENOMIC DNA]</scope>
    <source>
        <strain evidence="7 8">PR17</strain>
    </source>
</reference>
<name>A0A256F8P2_9HYPH</name>
<dbReference type="InterPro" id="IPR029768">
    <property type="entry name" value="Aldolase_I_AS"/>
</dbReference>
<evidence type="ECO:0000256" key="1">
    <source>
        <dbReference type="ARBA" id="ARBA00000441"/>
    </source>
</evidence>
<dbReference type="InterPro" id="IPR000741">
    <property type="entry name" value="FBA_I"/>
</dbReference>
<organism evidence="7 8">
    <name type="scientific">Brucella rhizosphaerae</name>
    <dbReference type="NCBI Taxonomy" id="571254"/>
    <lineage>
        <taxon>Bacteria</taxon>
        <taxon>Pseudomonadati</taxon>
        <taxon>Pseudomonadota</taxon>
        <taxon>Alphaproteobacteria</taxon>
        <taxon>Hyphomicrobiales</taxon>
        <taxon>Brucellaceae</taxon>
        <taxon>Brucella/Ochrobactrum group</taxon>
        <taxon>Brucella</taxon>
    </lineage>
</organism>
<dbReference type="AlphaFoldDB" id="A0A256F8P2"/>
<evidence type="ECO:0000256" key="5">
    <source>
        <dbReference type="ARBA" id="ARBA00023239"/>
    </source>
</evidence>
<comment type="pathway">
    <text evidence="2">Carbohydrate degradation; glycolysis; D-glyceraldehyde 3-phosphate and glycerone phosphate from D-glucose: step 4/4.</text>
</comment>
<dbReference type="NCBIfam" id="NF033379">
    <property type="entry name" value="FrucBisAld_I"/>
    <property type="match status" value="1"/>
</dbReference>
<comment type="similarity">
    <text evidence="3 6">Belongs to the class I fructose-bisphosphate aldolase family.</text>
</comment>
<evidence type="ECO:0000313" key="7">
    <source>
        <dbReference type="EMBL" id="OYR11247.1"/>
    </source>
</evidence>
<dbReference type="RefSeq" id="WP_094578203.1">
    <property type="nucleotide sequence ID" value="NZ_JBHEEL010000007.1"/>
</dbReference>
<dbReference type="eggNOG" id="COG3588">
    <property type="taxonomic scope" value="Bacteria"/>
</dbReference>
<dbReference type="GO" id="GO:0004332">
    <property type="term" value="F:fructose-bisphosphate aldolase activity"/>
    <property type="evidence" value="ECO:0007669"/>
    <property type="project" value="UniProtKB-EC"/>
</dbReference>
<dbReference type="InterPro" id="IPR013785">
    <property type="entry name" value="Aldolase_TIM"/>
</dbReference>
<dbReference type="EMBL" id="NNRK01000033">
    <property type="protein sequence ID" value="OYR11247.1"/>
    <property type="molecule type" value="Genomic_DNA"/>
</dbReference>
<accession>A0A256F8P2</accession>